<organism evidence="2 3">
    <name type="scientific">Paralvinella palmiformis</name>
    <dbReference type="NCBI Taxonomy" id="53620"/>
    <lineage>
        <taxon>Eukaryota</taxon>
        <taxon>Metazoa</taxon>
        <taxon>Spiralia</taxon>
        <taxon>Lophotrochozoa</taxon>
        <taxon>Annelida</taxon>
        <taxon>Polychaeta</taxon>
        <taxon>Sedentaria</taxon>
        <taxon>Canalipalpata</taxon>
        <taxon>Terebellida</taxon>
        <taxon>Terebelliformia</taxon>
        <taxon>Alvinellidae</taxon>
        <taxon>Paralvinella</taxon>
    </lineage>
</organism>
<dbReference type="PANTHER" id="PTHR24114">
    <property type="entry name" value="LEUCINE RICH REPEAT FAMILY PROTEIN"/>
    <property type="match status" value="1"/>
</dbReference>
<evidence type="ECO:0000256" key="1">
    <source>
        <dbReference type="SAM" id="MobiDB-lite"/>
    </source>
</evidence>
<dbReference type="InterPro" id="IPR052394">
    <property type="entry name" value="LRR-containing"/>
</dbReference>
<sequence length="370" mass="40894">MSKMSAPQSAPPHRIRERNNLKNSAQSNSGFSRHHGDLTIDDLEVDATSAVAEANNEMLDNNNKTKTRCMTAPPKHVVTREVTSSRASHRVYGRDSRIHNRPPASCDNYSSNNGRQSPTKPVPSLTKARLVLDARTKVRNTYQRERRRRVETIVEALQEGTDPEKIGTNPENDSHEDVSSTYDRTGKAMYLENCKHAKVIPASYFLRHMFDNELEMKHHGLGPEGIKPLAVALVSNTHVLRLNLTDNWLGREGGRHISEMLKENCFITDCVSNSSSIVPHSSARCIAISLPESAGNILGPSIAENTSLQELDLSWNSLRRKGGVAIAQGLKNNTVLQKINLSWNGFGDDGAKALGDALKVNTTLEEMDLS</sequence>
<dbReference type="Pfam" id="PF13516">
    <property type="entry name" value="LRR_6"/>
    <property type="match status" value="3"/>
</dbReference>
<feature type="region of interest" description="Disordered" evidence="1">
    <location>
        <begin position="1"/>
        <end position="36"/>
    </location>
</feature>
<dbReference type="AlphaFoldDB" id="A0AAD9N6Y7"/>
<dbReference type="PANTHER" id="PTHR24114:SF50">
    <property type="entry name" value="RNI-LIKE PROTEIN"/>
    <property type="match status" value="1"/>
</dbReference>
<feature type="compositionally biased region" description="Polar residues" evidence="1">
    <location>
        <begin position="107"/>
        <end position="119"/>
    </location>
</feature>
<gene>
    <name evidence="2" type="ORF">LSH36_214g04025</name>
</gene>
<dbReference type="Gene3D" id="3.80.10.10">
    <property type="entry name" value="Ribonuclease Inhibitor"/>
    <property type="match status" value="2"/>
</dbReference>
<protein>
    <submittedName>
        <fullName evidence="2">Uncharacterized protein</fullName>
    </submittedName>
</protein>
<dbReference type="EMBL" id="JAODUP010000214">
    <property type="protein sequence ID" value="KAK2156414.1"/>
    <property type="molecule type" value="Genomic_DNA"/>
</dbReference>
<reference evidence="2" key="1">
    <citation type="journal article" date="2023" name="Mol. Biol. Evol.">
        <title>Third-Generation Sequencing Reveals the Adaptive Role of the Epigenome in Three Deep-Sea Polychaetes.</title>
        <authorList>
            <person name="Perez M."/>
            <person name="Aroh O."/>
            <person name="Sun Y."/>
            <person name="Lan Y."/>
            <person name="Juniper S.K."/>
            <person name="Young C.R."/>
            <person name="Angers B."/>
            <person name="Qian P.Y."/>
        </authorList>
    </citation>
    <scope>NUCLEOTIDE SEQUENCE</scope>
    <source>
        <strain evidence="2">P08H-3</strain>
    </source>
</reference>
<accession>A0AAD9N6Y7</accession>
<comment type="caution">
    <text evidence="2">The sequence shown here is derived from an EMBL/GenBank/DDBJ whole genome shotgun (WGS) entry which is preliminary data.</text>
</comment>
<keyword evidence="3" id="KW-1185">Reference proteome</keyword>
<evidence type="ECO:0000313" key="2">
    <source>
        <dbReference type="EMBL" id="KAK2156414.1"/>
    </source>
</evidence>
<dbReference type="SMART" id="SM00368">
    <property type="entry name" value="LRR_RI"/>
    <property type="match status" value="3"/>
</dbReference>
<dbReference type="Proteomes" id="UP001208570">
    <property type="component" value="Unassembled WGS sequence"/>
</dbReference>
<dbReference type="SUPFAM" id="SSF52047">
    <property type="entry name" value="RNI-like"/>
    <property type="match status" value="1"/>
</dbReference>
<dbReference type="InterPro" id="IPR032675">
    <property type="entry name" value="LRR_dom_sf"/>
</dbReference>
<proteinExistence type="predicted"/>
<dbReference type="InterPro" id="IPR001611">
    <property type="entry name" value="Leu-rich_rpt"/>
</dbReference>
<evidence type="ECO:0000313" key="3">
    <source>
        <dbReference type="Proteomes" id="UP001208570"/>
    </source>
</evidence>
<feature type="compositionally biased region" description="Polar residues" evidence="1">
    <location>
        <begin position="21"/>
        <end position="31"/>
    </location>
</feature>
<name>A0AAD9N6Y7_9ANNE</name>
<feature type="region of interest" description="Disordered" evidence="1">
    <location>
        <begin position="54"/>
        <end position="123"/>
    </location>
</feature>